<dbReference type="PANTHER" id="PTHR34068:SF1">
    <property type="entry name" value="UPF0145 PROTEIN YBJQ"/>
    <property type="match status" value="1"/>
</dbReference>
<comment type="similarity">
    <text evidence="1">Belongs to the UPF0145 family.</text>
</comment>
<gene>
    <name evidence="2" type="ORF">ABE541_25500</name>
</gene>
<evidence type="ECO:0000313" key="2">
    <source>
        <dbReference type="EMBL" id="MEN5380642.1"/>
    </source>
</evidence>
<evidence type="ECO:0000256" key="1">
    <source>
        <dbReference type="ARBA" id="ARBA00010751"/>
    </source>
</evidence>
<dbReference type="InterPro" id="IPR002765">
    <property type="entry name" value="UPF0145_YbjQ-like"/>
</dbReference>
<dbReference type="InterPro" id="IPR035439">
    <property type="entry name" value="UPF0145_dom_sf"/>
</dbReference>
<keyword evidence="3" id="KW-1185">Reference proteome</keyword>
<sequence>MIVTSTNTIEGREVLRYFDPISATAVIGANALSEIGASFVDFFGGRSRNYENKLQELYKSVVESLKQNARRYRADAVIGFSVNIDELSGKGTQMFMITAIGTPVLLNEIKHIQAEAVGGDIDGSVIKNKVKASLIIERYTGIYTMDNATAEFIATSRLTEFVPLLFKAMNETGEDQVFKDRQATLFRYFDFLDKDQAIAILYGQLLSDDLTGAQFKIISKAISSSNLIDYDQVEKLLAGSLLAKKAALKVLTLDKDWYSAQDIAYLQTLKGEGLVQLFPEVVTVKESKGMFSSGKEVWECLCGYRNEQDATACSSCTRDKRGFRAEELKPDAVQKLINRRLAVIEGI</sequence>
<comment type="caution">
    <text evidence="2">The sequence shown here is derived from an EMBL/GenBank/DDBJ whole genome shotgun (WGS) entry which is preliminary data.</text>
</comment>
<reference evidence="2 3" key="1">
    <citation type="submission" date="2024-04" db="EMBL/GenBank/DDBJ databases">
        <title>WGS of bacteria from Torrens River.</title>
        <authorList>
            <person name="Wyrsch E.R."/>
            <person name="Drigo B."/>
        </authorList>
    </citation>
    <scope>NUCLEOTIDE SEQUENCE [LARGE SCALE GENOMIC DNA]</scope>
    <source>
        <strain evidence="2 3">TWI391</strain>
    </source>
</reference>
<dbReference type="Proteomes" id="UP001409291">
    <property type="component" value="Unassembled WGS sequence"/>
</dbReference>
<accession>A0ABV0C174</accession>
<dbReference type="Gene3D" id="3.30.110.70">
    <property type="entry name" value="Hypothetical protein apc22750. Chain B"/>
    <property type="match status" value="1"/>
</dbReference>
<protein>
    <submittedName>
        <fullName evidence="2">Heavy metal-binding domain-containing protein</fullName>
    </submittedName>
</protein>
<evidence type="ECO:0000313" key="3">
    <source>
        <dbReference type="Proteomes" id="UP001409291"/>
    </source>
</evidence>
<dbReference type="EMBL" id="JBDJNQ010000022">
    <property type="protein sequence ID" value="MEN5380642.1"/>
    <property type="molecule type" value="Genomic_DNA"/>
</dbReference>
<name>A0ABV0C174_9SPHI</name>
<organism evidence="2 3">
    <name type="scientific">Sphingobacterium kitahiroshimense</name>
    <dbReference type="NCBI Taxonomy" id="470446"/>
    <lineage>
        <taxon>Bacteria</taxon>
        <taxon>Pseudomonadati</taxon>
        <taxon>Bacteroidota</taxon>
        <taxon>Sphingobacteriia</taxon>
        <taxon>Sphingobacteriales</taxon>
        <taxon>Sphingobacteriaceae</taxon>
        <taxon>Sphingobacterium</taxon>
    </lineage>
</organism>
<dbReference type="SUPFAM" id="SSF117782">
    <property type="entry name" value="YbjQ-like"/>
    <property type="match status" value="1"/>
</dbReference>
<proteinExistence type="inferred from homology"/>
<dbReference type="PANTHER" id="PTHR34068">
    <property type="entry name" value="UPF0145 PROTEIN YBJQ"/>
    <property type="match status" value="1"/>
</dbReference>
<dbReference type="RefSeq" id="WP_346583544.1">
    <property type="nucleotide sequence ID" value="NZ_JBDJNQ010000022.1"/>
</dbReference>
<dbReference type="Pfam" id="PF01906">
    <property type="entry name" value="YbjQ_1"/>
    <property type="match status" value="1"/>
</dbReference>